<dbReference type="EnsemblProtists" id="EKX41446">
    <property type="protein sequence ID" value="EKX41446"/>
    <property type="gene ID" value="GUITHDRAFT_112420"/>
</dbReference>
<reference evidence="3" key="3">
    <citation type="submission" date="2016-03" db="UniProtKB">
        <authorList>
            <consortium name="EnsemblProtists"/>
        </authorList>
    </citation>
    <scope>IDENTIFICATION</scope>
</reference>
<protein>
    <submittedName>
        <fullName evidence="2 3">Uncharacterized protein</fullName>
    </submittedName>
</protein>
<reference evidence="2 4" key="1">
    <citation type="journal article" date="2012" name="Nature">
        <title>Algal genomes reveal evolutionary mosaicism and the fate of nucleomorphs.</title>
        <authorList>
            <consortium name="DOE Joint Genome Institute"/>
            <person name="Curtis B.A."/>
            <person name="Tanifuji G."/>
            <person name="Burki F."/>
            <person name="Gruber A."/>
            <person name="Irimia M."/>
            <person name="Maruyama S."/>
            <person name="Arias M.C."/>
            <person name="Ball S.G."/>
            <person name="Gile G.H."/>
            <person name="Hirakawa Y."/>
            <person name="Hopkins J.F."/>
            <person name="Kuo A."/>
            <person name="Rensing S.A."/>
            <person name="Schmutz J."/>
            <person name="Symeonidi A."/>
            <person name="Elias M."/>
            <person name="Eveleigh R.J."/>
            <person name="Herman E.K."/>
            <person name="Klute M.J."/>
            <person name="Nakayama T."/>
            <person name="Obornik M."/>
            <person name="Reyes-Prieto A."/>
            <person name="Armbrust E.V."/>
            <person name="Aves S.J."/>
            <person name="Beiko R.G."/>
            <person name="Coutinho P."/>
            <person name="Dacks J.B."/>
            <person name="Durnford D.G."/>
            <person name="Fast N.M."/>
            <person name="Green B.R."/>
            <person name="Grisdale C.J."/>
            <person name="Hempel F."/>
            <person name="Henrissat B."/>
            <person name="Hoppner M.P."/>
            <person name="Ishida K."/>
            <person name="Kim E."/>
            <person name="Koreny L."/>
            <person name="Kroth P.G."/>
            <person name="Liu Y."/>
            <person name="Malik S.B."/>
            <person name="Maier U.G."/>
            <person name="McRose D."/>
            <person name="Mock T."/>
            <person name="Neilson J.A."/>
            <person name="Onodera N.T."/>
            <person name="Poole A.M."/>
            <person name="Pritham E.J."/>
            <person name="Richards T.A."/>
            <person name="Rocap G."/>
            <person name="Roy S.W."/>
            <person name="Sarai C."/>
            <person name="Schaack S."/>
            <person name="Shirato S."/>
            <person name="Slamovits C.H."/>
            <person name="Spencer D.F."/>
            <person name="Suzuki S."/>
            <person name="Worden A.Z."/>
            <person name="Zauner S."/>
            <person name="Barry K."/>
            <person name="Bell C."/>
            <person name="Bharti A.K."/>
            <person name="Crow J.A."/>
            <person name="Grimwood J."/>
            <person name="Kramer R."/>
            <person name="Lindquist E."/>
            <person name="Lucas S."/>
            <person name="Salamov A."/>
            <person name="McFadden G.I."/>
            <person name="Lane C.E."/>
            <person name="Keeling P.J."/>
            <person name="Gray M.W."/>
            <person name="Grigoriev I.V."/>
            <person name="Archibald J.M."/>
        </authorList>
    </citation>
    <scope>NUCLEOTIDE SEQUENCE</scope>
    <source>
        <strain evidence="2 4">CCMP2712</strain>
    </source>
</reference>
<gene>
    <name evidence="2" type="ORF">GUITHDRAFT_112420</name>
</gene>
<dbReference type="EMBL" id="JH993023">
    <property type="protein sequence ID" value="EKX41446.1"/>
    <property type="molecule type" value="Genomic_DNA"/>
</dbReference>
<keyword evidence="4" id="KW-1185">Reference proteome</keyword>
<dbReference type="RefSeq" id="XP_005828426.1">
    <property type="nucleotide sequence ID" value="XM_005828369.1"/>
</dbReference>
<evidence type="ECO:0000313" key="3">
    <source>
        <dbReference type="EnsemblProtists" id="EKX41446"/>
    </source>
</evidence>
<organism evidence="2">
    <name type="scientific">Guillardia theta (strain CCMP2712)</name>
    <name type="common">Cryptophyte</name>
    <dbReference type="NCBI Taxonomy" id="905079"/>
    <lineage>
        <taxon>Eukaryota</taxon>
        <taxon>Cryptophyceae</taxon>
        <taxon>Pyrenomonadales</taxon>
        <taxon>Geminigeraceae</taxon>
        <taxon>Guillardia</taxon>
    </lineage>
</organism>
<reference evidence="4" key="2">
    <citation type="submission" date="2012-11" db="EMBL/GenBank/DDBJ databases">
        <authorList>
            <person name="Kuo A."/>
            <person name="Curtis B.A."/>
            <person name="Tanifuji G."/>
            <person name="Burki F."/>
            <person name="Gruber A."/>
            <person name="Irimia M."/>
            <person name="Maruyama S."/>
            <person name="Arias M.C."/>
            <person name="Ball S.G."/>
            <person name="Gile G.H."/>
            <person name="Hirakawa Y."/>
            <person name="Hopkins J.F."/>
            <person name="Rensing S.A."/>
            <person name="Schmutz J."/>
            <person name="Symeonidi A."/>
            <person name="Elias M."/>
            <person name="Eveleigh R.J."/>
            <person name="Herman E.K."/>
            <person name="Klute M.J."/>
            <person name="Nakayama T."/>
            <person name="Obornik M."/>
            <person name="Reyes-Prieto A."/>
            <person name="Armbrust E.V."/>
            <person name="Aves S.J."/>
            <person name="Beiko R.G."/>
            <person name="Coutinho P."/>
            <person name="Dacks J.B."/>
            <person name="Durnford D.G."/>
            <person name="Fast N.M."/>
            <person name="Green B.R."/>
            <person name="Grisdale C."/>
            <person name="Hempe F."/>
            <person name="Henrissat B."/>
            <person name="Hoppner M.P."/>
            <person name="Ishida K.-I."/>
            <person name="Kim E."/>
            <person name="Koreny L."/>
            <person name="Kroth P.G."/>
            <person name="Liu Y."/>
            <person name="Malik S.-B."/>
            <person name="Maier U.G."/>
            <person name="McRose D."/>
            <person name="Mock T."/>
            <person name="Neilson J.A."/>
            <person name="Onodera N.T."/>
            <person name="Poole A.M."/>
            <person name="Pritham E.J."/>
            <person name="Richards T.A."/>
            <person name="Rocap G."/>
            <person name="Roy S.W."/>
            <person name="Sarai C."/>
            <person name="Schaack S."/>
            <person name="Shirato S."/>
            <person name="Slamovits C.H."/>
            <person name="Spencer D.F."/>
            <person name="Suzuki S."/>
            <person name="Worden A.Z."/>
            <person name="Zauner S."/>
            <person name="Barry K."/>
            <person name="Bell C."/>
            <person name="Bharti A.K."/>
            <person name="Crow J.A."/>
            <person name="Grimwood J."/>
            <person name="Kramer R."/>
            <person name="Lindquist E."/>
            <person name="Lucas S."/>
            <person name="Salamov A."/>
            <person name="McFadden G.I."/>
            <person name="Lane C.E."/>
            <person name="Keeling P.J."/>
            <person name="Gray M.W."/>
            <person name="Grigoriev I.V."/>
            <person name="Archibald J.M."/>
        </authorList>
    </citation>
    <scope>NUCLEOTIDE SEQUENCE</scope>
    <source>
        <strain evidence="4">CCMP2712</strain>
    </source>
</reference>
<accession>L1IYX8</accession>
<name>L1IYX8_GUITC</name>
<evidence type="ECO:0000256" key="1">
    <source>
        <dbReference type="SAM" id="MobiDB-lite"/>
    </source>
</evidence>
<dbReference type="AlphaFoldDB" id="L1IYX8"/>
<dbReference type="PaxDb" id="55529-EKX41446"/>
<dbReference type="Proteomes" id="UP000011087">
    <property type="component" value="Unassembled WGS sequence"/>
</dbReference>
<feature type="compositionally biased region" description="Basic and acidic residues" evidence="1">
    <location>
        <begin position="70"/>
        <end position="87"/>
    </location>
</feature>
<sequence>METVLDLGLDTNLEDMENCDISSSSTSPADHNIDLLEIEIGYEAMNDLLCDAGNFSIRCEADSEPIMEQRESVQYESHDSNRAEATRESIMPSSIAKDPVEVFSQDFEDSTDDIEDSPDFAASSFPFSNCAPDSHIDSASSVPEAHPTKTESSCCRPSQAALKLKIRENIKNGVSKLQKVCAYEFCPSPLHSNKWRLVTPDTTAGGRDWQPLLGMTLCDSCYSTYRKHGTFIRSVRTAEGWARFDERSKEKIVDLQKVKPSAGQKRSRCALSQTSAAKDLVGKSLTSRCAPRPKAGGVLVDQEIFSMEGRPSRFRKPSIKLVEAIDAGSKSKRRRANANRAQKSEWPWGGVCPDTVQELVGDVTAEGEGLDGFDCRSVLPRELNDSVWGMAETSPDDDFF</sequence>
<dbReference type="KEGG" id="gtt:GUITHDRAFT_112420"/>
<proteinExistence type="predicted"/>
<dbReference type="GeneID" id="17298097"/>
<dbReference type="HOGENOM" id="CLU_689736_0_0_1"/>
<dbReference type="OrthoDB" id="10649348at2759"/>
<feature type="region of interest" description="Disordered" evidence="1">
    <location>
        <begin position="70"/>
        <end position="95"/>
    </location>
</feature>
<evidence type="ECO:0000313" key="2">
    <source>
        <dbReference type="EMBL" id="EKX41446.1"/>
    </source>
</evidence>
<evidence type="ECO:0000313" key="4">
    <source>
        <dbReference type="Proteomes" id="UP000011087"/>
    </source>
</evidence>